<dbReference type="EMBL" id="JBBWRZ010000001">
    <property type="protein sequence ID" value="KAK8246994.1"/>
    <property type="molecule type" value="Genomic_DNA"/>
</dbReference>
<evidence type="ECO:0000259" key="3">
    <source>
        <dbReference type="SMART" id="SM01042"/>
    </source>
</evidence>
<protein>
    <submittedName>
        <fullName evidence="4">Di-sulfide bridge nucleocytoplasmic transport domain-containing protein</fullName>
    </submittedName>
</protein>
<gene>
    <name evidence="4" type="ORF">HDK90DRAFT_473261</name>
</gene>
<evidence type="ECO:0000256" key="1">
    <source>
        <dbReference type="SAM" id="MobiDB-lite"/>
    </source>
</evidence>
<feature type="compositionally biased region" description="Low complexity" evidence="1">
    <location>
        <begin position="69"/>
        <end position="85"/>
    </location>
</feature>
<feature type="region of interest" description="Disordered" evidence="1">
    <location>
        <begin position="433"/>
        <end position="454"/>
    </location>
</feature>
<accession>A0ABR1Z3Q4</accession>
<comment type="caution">
    <text evidence="4">The sequence shown here is derived from an EMBL/GenBank/DDBJ whole genome shotgun (WGS) entry which is preliminary data.</text>
</comment>
<proteinExistence type="predicted"/>
<name>A0ABR1Z3Q4_9PEZI</name>
<sequence>MDRYKSASTPMDFEYTNRTGPVDNSSPFMAAPRATQQEGQYNKKRPFESFTTPSQPPSLRDPNNQPFLFSQNPSDSSFGSPSKFSTNIFNRPGSPLKSVLKDPRFQTPRKLDTVDVSSPEDTPGADTDANNADSEATPDTTSMGFRNRAVNFMAGGRSKSNNGESPSKKNEKQESWTSKFGRLMSSPESKSKVSSGPYTNKGEKRILRRRNAGESTKKRSRRANSNNMDSSEDEGSNRKSGPQIPLWRTFLDYIDDHPDLPNTLSFYVQLGMNVFWMSSVMYVVYSFWSAVQGDVNIAADKAMNQALAEMAKCAQDYHDNDCNGRRLPALENACSNWEQCMKRDPKAVGRARVSAHTFATIFNSFVEPISYKAFIFGAGVLSAAVILSNFALYRFRLQHPVSQNAPNPSHPQPSYDFSSPYPAHQQHHFLAYGPGSVPPTPQRHPSAGGIGYPATPGDPRMIGGFFNTPATHGQWYDGQEGMTGQRGERQPAANRSPIKKLQW</sequence>
<dbReference type="InterPro" id="IPR040202">
    <property type="entry name" value="Brl1/Brr6"/>
</dbReference>
<dbReference type="PANTHER" id="PTHR28136:SF1">
    <property type="entry name" value="NUCLEUS EXPORT PROTEIN BRL1"/>
    <property type="match status" value="1"/>
</dbReference>
<keyword evidence="2" id="KW-0472">Membrane</keyword>
<feature type="compositionally biased region" description="Polar residues" evidence="1">
    <location>
        <begin position="128"/>
        <end position="144"/>
    </location>
</feature>
<feature type="compositionally biased region" description="Polar residues" evidence="1">
    <location>
        <begin position="16"/>
        <end position="27"/>
    </location>
</feature>
<dbReference type="SMART" id="SM01042">
    <property type="entry name" value="Brr6_like_C_C"/>
    <property type="match status" value="1"/>
</dbReference>
<reference evidence="4 5" key="1">
    <citation type="submission" date="2024-04" db="EMBL/GenBank/DDBJ databases">
        <title>Phyllosticta paracitricarpa is synonymous to the EU quarantine fungus P. citricarpa based on phylogenomic analyses.</title>
        <authorList>
            <consortium name="Lawrence Berkeley National Laboratory"/>
            <person name="Van Ingen-Buijs V.A."/>
            <person name="Van Westerhoven A.C."/>
            <person name="Haridas S."/>
            <person name="Skiadas P."/>
            <person name="Martin F."/>
            <person name="Groenewald J.Z."/>
            <person name="Crous P.W."/>
            <person name="Seidl M.F."/>
        </authorList>
    </citation>
    <scope>NUCLEOTIDE SEQUENCE [LARGE SCALE GENOMIC DNA]</scope>
    <source>
        <strain evidence="4 5">CBS 123374</strain>
    </source>
</reference>
<feature type="transmembrane region" description="Helical" evidence="2">
    <location>
        <begin position="373"/>
        <end position="393"/>
    </location>
</feature>
<evidence type="ECO:0000313" key="4">
    <source>
        <dbReference type="EMBL" id="KAK8246994.1"/>
    </source>
</evidence>
<organism evidence="4 5">
    <name type="scientific">Phyllosticta capitalensis</name>
    <dbReference type="NCBI Taxonomy" id="121624"/>
    <lineage>
        <taxon>Eukaryota</taxon>
        <taxon>Fungi</taxon>
        <taxon>Dikarya</taxon>
        <taxon>Ascomycota</taxon>
        <taxon>Pezizomycotina</taxon>
        <taxon>Dothideomycetes</taxon>
        <taxon>Dothideomycetes incertae sedis</taxon>
        <taxon>Botryosphaeriales</taxon>
        <taxon>Phyllostictaceae</taxon>
        <taxon>Phyllosticta</taxon>
    </lineage>
</organism>
<keyword evidence="2" id="KW-1133">Transmembrane helix</keyword>
<dbReference type="PANTHER" id="PTHR28136">
    <property type="entry name" value="NUCLEUS EXPORT PROTEIN BRR6"/>
    <property type="match status" value="1"/>
</dbReference>
<feature type="region of interest" description="Disordered" evidence="1">
    <location>
        <begin position="1"/>
        <end position="241"/>
    </location>
</feature>
<evidence type="ECO:0000256" key="2">
    <source>
        <dbReference type="SAM" id="Phobius"/>
    </source>
</evidence>
<keyword evidence="5" id="KW-1185">Reference proteome</keyword>
<dbReference type="InterPro" id="IPR018767">
    <property type="entry name" value="Brl1/Brr6_dom"/>
</dbReference>
<feature type="compositionally biased region" description="Low complexity" evidence="1">
    <location>
        <begin position="185"/>
        <end position="195"/>
    </location>
</feature>
<feature type="compositionally biased region" description="Basic and acidic residues" evidence="1">
    <location>
        <begin position="201"/>
        <end position="217"/>
    </location>
</feature>
<dbReference type="Pfam" id="PF10104">
    <property type="entry name" value="Brr6_like_C_C"/>
    <property type="match status" value="1"/>
</dbReference>
<keyword evidence="2" id="KW-0812">Transmembrane</keyword>
<feature type="compositionally biased region" description="Basic and acidic residues" evidence="1">
    <location>
        <begin position="99"/>
        <end position="113"/>
    </location>
</feature>
<feature type="domain" description="Brl1/Brr6" evidence="3">
    <location>
        <begin position="264"/>
        <end position="396"/>
    </location>
</feature>
<dbReference type="Proteomes" id="UP001492380">
    <property type="component" value="Unassembled WGS sequence"/>
</dbReference>
<feature type="region of interest" description="Disordered" evidence="1">
    <location>
        <begin position="473"/>
        <end position="503"/>
    </location>
</feature>
<evidence type="ECO:0000313" key="5">
    <source>
        <dbReference type="Proteomes" id="UP001492380"/>
    </source>
</evidence>